<accession>A0A6P1T6I3</accession>
<proteinExistence type="predicted"/>
<dbReference type="Proteomes" id="UP000464495">
    <property type="component" value="Chromosome"/>
</dbReference>
<dbReference type="KEGG" id="amaq:GO499_18880"/>
<evidence type="ECO:0000313" key="1">
    <source>
        <dbReference type="EMBL" id="QHQ37096.1"/>
    </source>
</evidence>
<protein>
    <submittedName>
        <fullName evidence="1">Copper chaperone PCu(A)C</fullName>
    </submittedName>
</protein>
<dbReference type="RefSeq" id="WP_284154819.1">
    <property type="nucleotide sequence ID" value="NZ_CP046620.1"/>
</dbReference>
<dbReference type="InterPro" id="IPR007410">
    <property type="entry name" value="LpqE-like"/>
</dbReference>
<dbReference type="Pfam" id="PF04314">
    <property type="entry name" value="PCuAC"/>
    <property type="match status" value="1"/>
</dbReference>
<dbReference type="SUPFAM" id="SSF110087">
    <property type="entry name" value="DR1885-like metal-binding protein"/>
    <property type="match status" value="1"/>
</dbReference>
<dbReference type="Gene3D" id="2.60.40.1890">
    <property type="entry name" value="PCu(A)C copper chaperone"/>
    <property type="match status" value="1"/>
</dbReference>
<reference evidence="1 2" key="1">
    <citation type="submission" date="2019-12" db="EMBL/GenBank/DDBJ databases">
        <title>Complete genome sequence of Algicella marina strain 9Alg 56(T) isolated from the red alga Tichocarpus crinitus.</title>
        <authorList>
            <person name="Kim S.-G."/>
            <person name="Nedashkovskaya O.I."/>
        </authorList>
    </citation>
    <scope>NUCLEOTIDE SEQUENCE [LARGE SCALE GENOMIC DNA]</scope>
    <source>
        <strain evidence="1 2">9Alg 56</strain>
    </source>
</reference>
<name>A0A6P1T6I3_9RHOB</name>
<sequence>MKARMAVILLVLLAFVGTIWWTSRGMAVEIAEPSAAVVNGNVAVFARIVARDGPDRLLSASSPEAESARIVGITEGHAAAIPADSGALLAADGAYVELIGVSGELKAGRIVPVELRFENSGLQRFKAVLSDTAAQDYGVKEAGREMNVAIAVAPNEVGGWQILLQTDGFSFKGREAEGQHVQRDGHGHLYLNGLKLGRMYGPSQVVGELPHGEHIFSVVLNANTHEAYVNDGVPVAAKVNVTQQD</sequence>
<dbReference type="EMBL" id="CP046620">
    <property type="protein sequence ID" value="QHQ37096.1"/>
    <property type="molecule type" value="Genomic_DNA"/>
</dbReference>
<evidence type="ECO:0000313" key="2">
    <source>
        <dbReference type="Proteomes" id="UP000464495"/>
    </source>
</evidence>
<dbReference type="AlphaFoldDB" id="A0A6P1T6I3"/>
<gene>
    <name evidence="1" type="ORF">GO499_18880</name>
</gene>
<keyword evidence="2" id="KW-1185">Reference proteome</keyword>
<organism evidence="1 2">
    <name type="scientific">Algicella marina</name>
    <dbReference type="NCBI Taxonomy" id="2683284"/>
    <lineage>
        <taxon>Bacteria</taxon>
        <taxon>Pseudomonadati</taxon>
        <taxon>Pseudomonadota</taxon>
        <taxon>Alphaproteobacteria</taxon>
        <taxon>Rhodobacterales</taxon>
        <taxon>Paracoccaceae</taxon>
        <taxon>Algicella</taxon>
    </lineage>
</organism>
<dbReference type="InterPro" id="IPR036182">
    <property type="entry name" value="PCuAC_sf"/>
</dbReference>